<evidence type="ECO:0000313" key="2">
    <source>
        <dbReference type="EMBL" id="GFE20963.1"/>
    </source>
</evidence>
<dbReference type="AlphaFoldDB" id="A0A640TB50"/>
<protein>
    <submittedName>
        <fullName evidence="2">Uncharacterized protein</fullName>
    </submittedName>
</protein>
<sequence length="130" mass="13739">MFLVTGREVTVRHLMGVQAAEKVSADAGVRAATTPLAGGGPFHFPATPNAGHAPRGPGPAQEHPGPAASVRLSSHPDNCRCGMERCVGSPTTVTPLYTSRWRPRRAASPPPRPYFEVNLPISKAGVGWHE</sequence>
<accession>A0A640TB50</accession>
<evidence type="ECO:0000256" key="1">
    <source>
        <dbReference type="SAM" id="MobiDB-lite"/>
    </source>
</evidence>
<name>A0A640TB50_STRNI</name>
<dbReference type="EMBL" id="BLIP01000001">
    <property type="protein sequence ID" value="GFE20963.1"/>
    <property type="molecule type" value="Genomic_DNA"/>
</dbReference>
<dbReference type="Proteomes" id="UP000429552">
    <property type="component" value="Unassembled WGS sequence"/>
</dbReference>
<proteinExistence type="predicted"/>
<feature type="region of interest" description="Disordered" evidence="1">
    <location>
        <begin position="34"/>
        <end position="72"/>
    </location>
</feature>
<gene>
    <name evidence="2" type="ORF">Sliba_14160</name>
</gene>
<reference evidence="2 3" key="1">
    <citation type="submission" date="2019-12" db="EMBL/GenBank/DDBJ databases">
        <title>Whole genome shotgun sequence of Streptomyces libani subsp. libani NBRC 13452.</title>
        <authorList>
            <person name="Ichikawa N."/>
            <person name="Kimura A."/>
            <person name="Kitahashi Y."/>
            <person name="Komaki H."/>
            <person name="Tamura T."/>
        </authorList>
    </citation>
    <scope>NUCLEOTIDE SEQUENCE [LARGE SCALE GENOMIC DNA]</scope>
    <source>
        <strain evidence="2 3">NBRC 13452</strain>
    </source>
</reference>
<evidence type="ECO:0000313" key="3">
    <source>
        <dbReference type="Proteomes" id="UP000429552"/>
    </source>
</evidence>
<comment type="caution">
    <text evidence="2">The sequence shown here is derived from an EMBL/GenBank/DDBJ whole genome shotgun (WGS) entry which is preliminary data.</text>
</comment>
<organism evidence="2 3">
    <name type="scientific">Streptomyces nigrescens</name>
    <dbReference type="NCBI Taxonomy" id="1920"/>
    <lineage>
        <taxon>Bacteria</taxon>
        <taxon>Bacillati</taxon>
        <taxon>Actinomycetota</taxon>
        <taxon>Actinomycetes</taxon>
        <taxon>Kitasatosporales</taxon>
        <taxon>Streptomycetaceae</taxon>
        <taxon>Streptomyces</taxon>
    </lineage>
</organism>